<comment type="similarity">
    <text evidence="1">Belongs to the peroxiredoxin family. AhpC/Prx1 subfamily.</text>
</comment>
<evidence type="ECO:0000256" key="1">
    <source>
        <dbReference type="ARBA" id="ARBA00009796"/>
    </source>
</evidence>
<keyword evidence="5 9" id="KW-0560">Oxidoreductase</keyword>
<dbReference type="HAMAP" id="MF_00401">
    <property type="entry name" value="Peroxiredoxin"/>
    <property type="match status" value="1"/>
</dbReference>
<dbReference type="GO" id="GO:0045454">
    <property type="term" value="P:cell redox homeostasis"/>
    <property type="evidence" value="ECO:0007669"/>
    <property type="project" value="TreeGrafter"/>
</dbReference>
<dbReference type="KEGG" id="abas:ACPOL_0982"/>
<feature type="active site" description="Cysteine sulfenic acid (-SOH) intermediate" evidence="9">
    <location>
        <position position="53"/>
    </location>
</feature>
<dbReference type="GO" id="GO:0042744">
    <property type="term" value="P:hydrogen peroxide catabolic process"/>
    <property type="evidence" value="ECO:0007669"/>
    <property type="project" value="TreeGrafter"/>
</dbReference>
<comment type="subunit">
    <text evidence="9">Homodecamer. Pentamer of dimers that assemble into a ring structure.</text>
</comment>
<keyword evidence="6 9" id="KW-0676">Redox-active center</keyword>
<gene>
    <name evidence="12" type="ORF">ACPOL_0982</name>
</gene>
<reference evidence="12 13" key="1">
    <citation type="journal article" date="2018" name="Front. Microbiol.">
        <title>Hydrolytic Capabilities as a Key to Environmental Success: Chitinolytic and Cellulolytic Acidobacteria From Acidic Sub-arctic Soils and Boreal Peatlands.</title>
        <authorList>
            <person name="Belova S.E."/>
            <person name="Ravin N.V."/>
            <person name="Pankratov T.A."/>
            <person name="Rakitin A.L."/>
            <person name="Ivanova A.A."/>
            <person name="Beletsky A.V."/>
            <person name="Mardanov A.V."/>
            <person name="Sinninghe Damste J.S."/>
            <person name="Dedysh S.N."/>
        </authorList>
    </citation>
    <scope>NUCLEOTIDE SEQUENCE [LARGE SCALE GENOMIC DNA]</scope>
    <source>
        <strain evidence="12 13">SBC82</strain>
    </source>
</reference>
<keyword evidence="4 9" id="KW-0049">Antioxidant</keyword>
<dbReference type="InterPro" id="IPR013766">
    <property type="entry name" value="Thioredoxin_domain"/>
</dbReference>
<evidence type="ECO:0000256" key="6">
    <source>
        <dbReference type="ARBA" id="ARBA00023284"/>
    </source>
</evidence>
<dbReference type="NCBIfam" id="NF009669">
    <property type="entry name" value="PRK13190.1"/>
    <property type="match status" value="1"/>
</dbReference>
<dbReference type="Gene3D" id="3.40.30.10">
    <property type="entry name" value="Glutaredoxin"/>
    <property type="match status" value="1"/>
</dbReference>
<protein>
    <recommendedName>
        <fullName evidence="9">Peroxiredoxin</fullName>
        <ecNumber evidence="9">1.11.1.24</ecNumber>
    </recommendedName>
    <alternativeName>
        <fullName evidence="9">Thioredoxin-dependent peroxiredoxin</fullName>
    </alternativeName>
</protein>
<comment type="catalytic activity">
    <reaction evidence="9">
        <text>a hydroperoxide + [thioredoxin]-dithiol = an alcohol + [thioredoxin]-disulfide + H2O</text>
        <dbReference type="Rhea" id="RHEA:62620"/>
        <dbReference type="Rhea" id="RHEA-COMP:10698"/>
        <dbReference type="Rhea" id="RHEA-COMP:10700"/>
        <dbReference type="ChEBI" id="CHEBI:15377"/>
        <dbReference type="ChEBI" id="CHEBI:29950"/>
        <dbReference type="ChEBI" id="CHEBI:30879"/>
        <dbReference type="ChEBI" id="CHEBI:35924"/>
        <dbReference type="ChEBI" id="CHEBI:50058"/>
        <dbReference type="EC" id="1.11.1.24"/>
    </reaction>
</comment>
<evidence type="ECO:0000259" key="11">
    <source>
        <dbReference type="PROSITE" id="PS51352"/>
    </source>
</evidence>
<evidence type="ECO:0000256" key="7">
    <source>
        <dbReference type="ARBA" id="ARBA00025719"/>
    </source>
</evidence>
<accession>A0A2Z5FU21</accession>
<feature type="domain" description="Thioredoxin" evidence="11">
    <location>
        <begin position="10"/>
        <end position="167"/>
    </location>
</feature>
<evidence type="ECO:0000313" key="12">
    <source>
        <dbReference type="EMBL" id="AXC10333.1"/>
    </source>
</evidence>
<organism evidence="12 13">
    <name type="scientific">Acidisarcina polymorpha</name>
    <dbReference type="NCBI Taxonomy" id="2211140"/>
    <lineage>
        <taxon>Bacteria</taxon>
        <taxon>Pseudomonadati</taxon>
        <taxon>Acidobacteriota</taxon>
        <taxon>Terriglobia</taxon>
        <taxon>Terriglobales</taxon>
        <taxon>Acidobacteriaceae</taxon>
        <taxon>Acidisarcina</taxon>
    </lineage>
</organism>
<dbReference type="InterPro" id="IPR045020">
    <property type="entry name" value="PRX_1cys"/>
</dbReference>
<sequence>MSTATESRIPRINEQAPDFQAKSTHGVIKLSDYTSQGRYVLLFSHPSDFTPVCTTEFIEFARRHDDFERLNVQLIGISVDSIYSHIAWVRDIEEHAGVKIHFPVVADLDTKVAQLYGLIHEGASDTSTVRAVFAIDPKQNIRAIIYYPMQLGRSVDELIRVFEGLQTIDGNAVSVPANWQPGEPVIVPAPATVADASKRTNGGGAGLDVQTWYLSKKTLGKEASKELAGDAK</sequence>
<dbReference type="PROSITE" id="PS51352">
    <property type="entry name" value="THIOREDOXIN_2"/>
    <property type="match status" value="1"/>
</dbReference>
<dbReference type="EMBL" id="CP030840">
    <property type="protein sequence ID" value="AXC10333.1"/>
    <property type="molecule type" value="Genomic_DNA"/>
</dbReference>
<dbReference type="EC" id="1.11.1.24" evidence="9"/>
<dbReference type="InterPro" id="IPR036249">
    <property type="entry name" value="Thioredoxin-like_sf"/>
</dbReference>
<dbReference type="InterPro" id="IPR050217">
    <property type="entry name" value="Peroxiredoxin"/>
</dbReference>
<evidence type="ECO:0000256" key="10">
    <source>
        <dbReference type="PIRSR" id="PIRSR000239-1"/>
    </source>
</evidence>
<dbReference type="CDD" id="cd03016">
    <property type="entry name" value="PRX_1cys"/>
    <property type="match status" value="1"/>
</dbReference>
<feature type="binding site" evidence="9">
    <location>
        <position position="130"/>
    </location>
    <ligand>
        <name>substrate</name>
    </ligand>
</feature>
<keyword evidence="3 9" id="KW-0575">Peroxidase</keyword>
<comment type="subcellular location">
    <subcellularLocation>
        <location evidence="9">Cytoplasm</location>
    </subcellularLocation>
</comment>
<dbReference type="PANTHER" id="PTHR10681:SF128">
    <property type="entry name" value="THIOREDOXIN-DEPENDENT PEROXIDE REDUCTASE, MITOCHONDRIAL"/>
    <property type="match status" value="1"/>
</dbReference>
<comment type="caution">
    <text evidence="9">Lacks conserved residue(s) required for the propagation of feature annotation.</text>
</comment>
<dbReference type="AlphaFoldDB" id="A0A2Z5FU21"/>
<evidence type="ECO:0000313" key="13">
    <source>
        <dbReference type="Proteomes" id="UP000253606"/>
    </source>
</evidence>
<evidence type="ECO:0000256" key="9">
    <source>
        <dbReference type="HAMAP-Rule" id="MF_00401"/>
    </source>
</evidence>
<evidence type="ECO:0000256" key="5">
    <source>
        <dbReference type="ARBA" id="ARBA00023002"/>
    </source>
</evidence>
<dbReference type="Proteomes" id="UP000253606">
    <property type="component" value="Chromosome"/>
</dbReference>
<proteinExistence type="inferred from homology"/>
<keyword evidence="13" id="KW-1185">Reference proteome</keyword>
<evidence type="ECO:0000256" key="2">
    <source>
        <dbReference type="ARBA" id="ARBA00022490"/>
    </source>
</evidence>
<dbReference type="GO" id="GO:0006979">
    <property type="term" value="P:response to oxidative stress"/>
    <property type="evidence" value="ECO:0007669"/>
    <property type="project" value="TreeGrafter"/>
</dbReference>
<keyword evidence="2 9" id="KW-0963">Cytoplasm</keyword>
<dbReference type="InterPro" id="IPR000866">
    <property type="entry name" value="AhpC/TSA"/>
</dbReference>
<name>A0A2Z5FU21_9BACT</name>
<dbReference type="GO" id="GO:0033554">
    <property type="term" value="P:cellular response to stress"/>
    <property type="evidence" value="ECO:0007669"/>
    <property type="project" value="TreeGrafter"/>
</dbReference>
<dbReference type="GO" id="GO:0005829">
    <property type="term" value="C:cytosol"/>
    <property type="evidence" value="ECO:0007669"/>
    <property type="project" value="TreeGrafter"/>
</dbReference>
<dbReference type="NCBIfam" id="NF009668">
    <property type="entry name" value="PRK13189.1"/>
    <property type="match status" value="1"/>
</dbReference>
<dbReference type="InterPro" id="IPR022915">
    <property type="entry name" value="Peroxiredoxin_TDXH"/>
</dbReference>
<evidence type="ECO:0000256" key="8">
    <source>
        <dbReference type="ARBA" id="ARBA00037420"/>
    </source>
</evidence>
<evidence type="ECO:0000256" key="4">
    <source>
        <dbReference type="ARBA" id="ARBA00022862"/>
    </source>
</evidence>
<dbReference type="InterPro" id="IPR019479">
    <property type="entry name" value="Peroxiredoxin_C"/>
</dbReference>
<comment type="miscellaneous">
    <text evidence="9">The active site is a conserved redox-active cysteine residue, the peroxidatic cysteine (C(P)), which makes the nucleophilic attack on the peroxide substrate. The peroxide oxidizes the C(P)-SH to cysteine sulfenic acid (C(P)-SOH), which then reacts with another cysteine residue, the resolving cysteine (C(R)), to form a disulfide bridge. The disulfide is subsequently reduced by an appropriate electron donor to complete the catalytic cycle. In this 1-Cys peroxiredoxin, no C(R) is present and C(P) instead forms a disulfide with a cysteine from another protein or with a small thiol molecule.</text>
</comment>
<comment type="function">
    <text evidence="8 9">Thiol-specific peroxidase that catalyzes the reduction of hydrogen peroxide and organic hydroperoxides to water and alcohols, respectively. Plays a role in cell protection against oxidative stress by detoxifying peroxides.</text>
</comment>
<evidence type="ECO:0000256" key="3">
    <source>
        <dbReference type="ARBA" id="ARBA00022559"/>
    </source>
</evidence>
<comment type="similarity">
    <text evidence="7 9">Belongs to the peroxiredoxin family. Prx6 subfamily.</text>
</comment>
<dbReference type="Pfam" id="PF00578">
    <property type="entry name" value="AhpC-TSA"/>
    <property type="match status" value="1"/>
</dbReference>
<dbReference type="InterPro" id="IPR024706">
    <property type="entry name" value="Peroxiredoxin_AhpC-typ"/>
</dbReference>
<dbReference type="FunFam" id="3.40.30.10:FF:000011">
    <property type="entry name" value="Peroxiredoxin PRX1"/>
    <property type="match status" value="1"/>
</dbReference>
<dbReference type="SUPFAM" id="SSF52833">
    <property type="entry name" value="Thioredoxin-like"/>
    <property type="match status" value="1"/>
</dbReference>
<dbReference type="Pfam" id="PF10417">
    <property type="entry name" value="1-cysPrx_C"/>
    <property type="match status" value="1"/>
</dbReference>
<dbReference type="OrthoDB" id="9812811at2"/>
<dbReference type="PIRSF" id="PIRSF000239">
    <property type="entry name" value="AHPC"/>
    <property type="match status" value="1"/>
</dbReference>
<dbReference type="PANTHER" id="PTHR10681">
    <property type="entry name" value="THIOREDOXIN PEROXIDASE"/>
    <property type="match status" value="1"/>
</dbReference>
<dbReference type="GO" id="GO:0008379">
    <property type="term" value="F:thioredoxin peroxidase activity"/>
    <property type="evidence" value="ECO:0007669"/>
    <property type="project" value="TreeGrafter"/>
</dbReference>
<dbReference type="RefSeq" id="WP_114205991.1">
    <property type="nucleotide sequence ID" value="NZ_CP030840.1"/>
</dbReference>
<feature type="active site" description="Cysteine sulfenic acid (-SOH) intermediate; for peroxidase activity" evidence="10">
    <location>
        <position position="53"/>
    </location>
</feature>